<keyword evidence="9" id="KW-0472">Membrane</keyword>
<dbReference type="OrthoDB" id="9806941at2"/>
<evidence type="ECO:0000256" key="6">
    <source>
        <dbReference type="ARBA" id="ARBA00022500"/>
    </source>
</evidence>
<evidence type="ECO:0000256" key="5">
    <source>
        <dbReference type="ARBA" id="ARBA00022475"/>
    </source>
</evidence>
<comment type="function">
    <text evidence="11">FliM is one of three proteins (FliG, FliN, FliM) that forms the rotor-mounted switch complex (C ring), located at the base of the basal body. This complex interacts with the CheY and CheZ chemotaxis proteins, in addition to contacting components of the motor that determine the direction of flagellar rotation.</text>
</comment>
<dbReference type="SUPFAM" id="SSF101801">
    <property type="entry name" value="Surface presentation of antigens (SPOA)"/>
    <property type="match status" value="1"/>
</dbReference>
<dbReference type="Proteomes" id="UP000285908">
    <property type="component" value="Unassembled WGS sequence"/>
</dbReference>
<dbReference type="AlphaFoldDB" id="A0A438ADW7"/>
<accession>A0A438ADW7</accession>
<dbReference type="InterPro" id="IPR036429">
    <property type="entry name" value="SpoA-like_sf"/>
</dbReference>
<evidence type="ECO:0000256" key="11">
    <source>
        <dbReference type="ARBA" id="ARBA00025044"/>
    </source>
</evidence>
<dbReference type="GO" id="GO:0003774">
    <property type="term" value="F:cytoskeletal motor activity"/>
    <property type="evidence" value="ECO:0007669"/>
    <property type="project" value="InterPro"/>
</dbReference>
<dbReference type="PANTHER" id="PTHR30034:SF3">
    <property type="entry name" value="FLAGELLAR MOTOR SWITCH PROTEIN FLIM"/>
    <property type="match status" value="1"/>
</dbReference>
<dbReference type="CDD" id="cd17908">
    <property type="entry name" value="FliM"/>
    <property type="match status" value="1"/>
</dbReference>
<keyword evidence="14" id="KW-1185">Reference proteome</keyword>
<evidence type="ECO:0000256" key="3">
    <source>
        <dbReference type="ARBA" id="ARBA00011049"/>
    </source>
</evidence>
<dbReference type="GO" id="GO:0071978">
    <property type="term" value="P:bacterial-type flagellum-dependent swarming motility"/>
    <property type="evidence" value="ECO:0007669"/>
    <property type="project" value="TreeGrafter"/>
</dbReference>
<comment type="subcellular location">
    <subcellularLocation>
        <location evidence="1">Bacterial flagellum basal body</location>
    </subcellularLocation>
    <subcellularLocation>
        <location evidence="2">Cell inner membrane</location>
        <topology evidence="2">Peripheral membrane protein</topology>
    </subcellularLocation>
</comment>
<dbReference type="GO" id="GO:0050918">
    <property type="term" value="P:positive chemotaxis"/>
    <property type="evidence" value="ECO:0007669"/>
    <property type="project" value="TreeGrafter"/>
</dbReference>
<evidence type="ECO:0000313" key="13">
    <source>
        <dbReference type="EMBL" id="RVV96879.1"/>
    </source>
</evidence>
<dbReference type="Pfam" id="PF02154">
    <property type="entry name" value="FliM"/>
    <property type="match status" value="1"/>
</dbReference>
<comment type="caution">
    <text evidence="13">The sequence shown here is derived from an EMBL/GenBank/DDBJ whole genome shotgun (WGS) entry which is preliminary data.</text>
</comment>
<dbReference type="SUPFAM" id="SSF103039">
    <property type="entry name" value="CheC-like"/>
    <property type="match status" value="1"/>
</dbReference>
<sequence length="314" mass="34471">MSVQTTLNAEGESVEEHIIRLSKLSYERLPMMEVVFERYLLTLAPAIKSLCAAATEVTLDDFAYLSCGEALEGLASPSFLAVTETDSWDGPVLLAVEPELLFSVLEILLGGRSARAREWTPRSFTAIEKRIGTRLCETALSALSESFAQLNKVDFRIDRLESLPQSTMLAAPSTPCVRVTLNVRLEDRGGRMSFVLPYNAFESVRPLFTQSFLGGQLGGDSSWRALLTDKLQETEVTLAAVLHEVHVPLTQVLDWAPGQTLDLGILADQAATVSCNGMVMFRGEMGRRRNGAIALKITEELAQLNEGHDDEHAD</sequence>
<dbReference type="InterPro" id="IPR028976">
    <property type="entry name" value="CheC-like_sf"/>
</dbReference>
<keyword evidence="8" id="KW-0283">Flagellar rotation</keyword>
<proteinExistence type="inferred from homology"/>
<dbReference type="RefSeq" id="WP_127907673.1">
    <property type="nucleotide sequence ID" value="NZ_RQXX01000007.1"/>
</dbReference>
<evidence type="ECO:0000256" key="9">
    <source>
        <dbReference type="ARBA" id="ARBA00023136"/>
    </source>
</evidence>
<keyword evidence="10" id="KW-0975">Bacterial flagellum</keyword>
<evidence type="ECO:0000313" key="14">
    <source>
        <dbReference type="Proteomes" id="UP000285908"/>
    </source>
</evidence>
<evidence type="ECO:0000256" key="10">
    <source>
        <dbReference type="ARBA" id="ARBA00023143"/>
    </source>
</evidence>
<evidence type="ECO:0000256" key="8">
    <source>
        <dbReference type="ARBA" id="ARBA00022779"/>
    </source>
</evidence>
<evidence type="ECO:0000256" key="1">
    <source>
        <dbReference type="ARBA" id="ARBA00004117"/>
    </source>
</evidence>
<gene>
    <name evidence="13" type="ORF">EKE94_16170</name>
</gene>
<keyword evidence="7" id="KW-0997">Cell inner membrane</keyword>
<evidence type="ECO:0000256" key="2">
    <source>
        <dbReference type="ARBA" id="ARBA00004417"/>
    </source>
</evidence>
<dbReference type="InterPro" id="IPR001543">
    <property type="entry name" value="FliN-like_C"/>
</dbReference>
<evidence type="ECO:0000256" key="4">
    <source>
        <dbReference type="ARBA" id="ARBA00021898"/>
    </source>
</evidence>
<dbReference type="EMBL" id="RQXX01000007">
    <property type="protein sequence ID" value="RVV96879.1"/>
    <property type="molecule type" value="Genomic_DNA"/>
</dbReference>
<keyword evidence="6" id="KW-0145">Chemotaxis</keyword>
<dbReference type="PRINTS" id="PR00955">
    <property type="entry name" value="FLGMOTORFLIM"/>
</dbReference>
<reference evidence="13 14" key="1">
    <citation type="submission" date="2018-11" db="EMBL/GenBank/DDBJ databases">
        <title>Mesobaculum littorinae gen. nov., sp. nov., isolated from Littorina scabra that represents a novel genus of the order Rhodobacteraceae.</title>
        <authorList>
            <person name="Li F."/>
        </authorList>
    </citation>
    <scope>NUCLEOTIDE SEQUENCE [LARGE SCALE GENOMIC DNA]</scope>
    <source>
        <strain evidence="13 14">M0103</strain>
    </source>
</reference>
<name>A0A438ADW7_9RHOB</name>
<dbReference type="GO" id="GO:0009425">
    <property type="term" value="C:bacterial-type flagellum basal body"/>
    <property type="evidence" value="ECO:0007669"/>
    <property type="project" value="UniProtKB-SubCell"/>
</dbReference>
<protein>
    <recommendedName>
        <fullName evidence="4">Flagellar motor switch protein FliM</fullName>
    </recommendedName>
</protein>
<evidence type="ECO:0000256" key="7">
    <source>
        <dbReference type="ARBA" id="ARBA00022519"/>
    </source>
</evidence>
<dbReference type="GO" id="GO:0005886">
    <property type="term" value="C:plasma membrane"/>
    <property type="evidence" value="ECO:0007669"/>
    <property type="project" value="UniProtKB-SubCell"/>
</dbReference>
<feature type="domain" description="Flagellar motor switch protein FliN-like C-terminal" evidence="12">
    <location>
        <begin position="230"/>
        <end position="300"/>
    </location>
</feature>
<dbReference type="InterPro" id="IPR001689">
    <property type="entry name" value="Flag_FliM"/>
</dbReference>
<dbReference type="PANTHER" id="PTHR30034">
    <property type="entry name" value="FLAGELLAR MOTOR SWITCH PROTEIN FLIM"/>
    <property type="match status" value="1"/>
</dbReference>
<dbReference type="Gene3D" id="3.40.1550.10">
    <property type="entry name" value="CheC-like"/>
    <property type="match status" value="1"/>
</dbReference>
<evidence type="ECO:0000259" key="12">
    <source>
        <dbReference type="Pfam" id="PF01052"/>
    </source>
</evidence>
<organism evidence="13 14">
    <name type="scientific">Mesobaculum littorinae</name>
    <dbReference type="NCBI Taxonomy" id="2486419"/>
    <lineage>
        <taxon>Bacteria</taxon>
        <taxon>Pseudomonadati</taxon>
        <taxon>Pseudomonadota</taxon>
        <taxon>Alphaproteobacteria</taxon>
        <taxon>Rhodobacterales</taxon>
        <taxon>Roseobacteraceae</taxon>
        <taxon>Mesobaculum</taxon>
    </lineage>
</organism>
<dbReference type="Gene3D" id="2.30.330.10">
    <property type="entry name" value="SpoA-like"/>
    <property type="match status" value="1"/>
</dbReference>
<comment type="similarity">
    <text evidence="3">Belongs to the FliM family.</text>
</comment>
<keyword evidence="5" id="KW-1003">Cell membrane</keyword>
<dbReference type="Pfam" id="PF01052">
    <property type="entry name" value="FliMN_C"/>
    <property type="match status" value="1"/>
</dbReference>